<sequence>MDFLSVVNERDDSNKGLESTLLGRYYFSRSICHPLHTSLIPTLVFSPRSKPSSDSDSQSRFISIKRSSFPENSSTNLHPMLSKKGKTSPSGHLSFHSSDKGYCSTSPLTSPNLKSSPSCLFFNSSDDSLCLSMEEDRKTQHSRAASWSEYFNNSGGEKAVEVAESWMVDMSELFLGHRFASGAYSRLYHGIYKGQEVAVKLLRQPDKVKEIAQRLDRQFIQEVTLLSRLHHQNVVRFVAACRKPPVCCVITEYLPNGSLRAFLHKNEAHSLPLKIILGMSLDIARGMEYVHSQGVIHRDLKSENLCLEKDLCIKITDFGVACLATECNNLAKDIGTYRWMAPEMISHKPYSRKVDVYSFGIILWELNTGLIPFEEMSAVQAAFAVVDKHARPEIPPNCPRPLSELMKHCWSANPDKRPEFSQIVKELEQFEDLSKQDTSFSTWQYPSHRTNLFLRCFTGST</sequence>
<keyword evidence="2" id="KW-1185">Reference proteome</keyword>
<organism evidence="1 2">
    <name type="scientific">Diphasiastrum complanatum</name>
    <name type="common">Issler's clubmoss</name>
    <name type="synonym">Lycopodium complanatum</name>
    <dbReference type="NCBI Taxonomy" id="34168"/>
    <lineage>
        <taxon>Eukaryota</taxon>
        <taxon>Viridiplantae</taxon>
        <taxon>Streptophyta</taxon>
        <taxon>Embryophyta</taxon>
        <taxon>Tracheophyta</taxon>
        <taxon>Lycopodiopsida</taxon>
        <taxon>Lycopodiales</taxon>
        <taxon>Lycopodiaceae</taxon>
        <taxon>Lycopodioideae</taxon>
        <taxon>Diphasiastrum</taxon>
    </lineage>
</organism>
<comment type="caution">
    <text evidence="1">The sequence shown here is derived from an EMBL/GenBank/DDBJ whole genome shotgun (WGS) entry which is preliminary data.</text>
</comment>
<evidence type="ECO:0000313" key="2">
    <source>
        <dbReference type="Proteomes" id="UP001162992"/>
    </source>
</evidence>
<name>A0ACC2D546_DIPCM</name>
<gene>
    <name evidence="1" type="ORF">O6H91_07G040200</name>
</gene>
<protein>
    <submittedName>
        <fullName evidence="1">Uncharacterized protein</fullName>
    </submittedName>
</protein>
<dbReference type="EMBL" id="CM055098">
    <property type="protein sequence ID" value="KAJ7549107.1"/>
    <property type="molecule type" value="Genomic_DNA"/>
</dbReference>
<accession>A0ACC2D546</accession>
<reference evidence="2" key="1">
    <citation type="journal article" date="2024" name="Proc. Natl. Acad. Sci. U.S.A.">
        <title>Extraordinary preservation of gene collinearity over three hundred million years revealed in homosporous lycophytes.</title>
        <authorList>
            <person name="Li C."/>
            <person name="Wickell D."/>
            <person name="Kuo L.Y."/>
            <person name="Chen X."/>
            <person name="Nie B."/>
            <person name="Liao X."/>
            <person name="Peng D."/>
            <person name="Ji J."/>
            <person name="Jenkins J."/>
            <person name="Williams M."/>
            <person name="Shu S."/>
            <person name="Plott C."/>
            <person name="Barry K."/>
            <person name="Rajasekar S."/>
            <person name="Grimwood J."/>
            <person name="Han X."/>
            <person name="Sun S."/>
            <person name="Hou Z."/>
            <person name="He W."/>
            <person name="Dai G."/>
            <person name="Sun C."/>
            <person name="Schmutz J."/>
            <person name="Leebens-Mack J.H."/>
            <person name="Li F.W."/>
            <person name="Wang L."/>
        </authorList>
    </citation>
    <scope>NUCLEOTIDE SEQUENCE [LARGE SCALE GENOMIC DNA]</scope>
    <source>
        <strain evidence="2">cv. PW_Plant_1</strain>
    </source>
</reference>
<dbReference type="Proteomes" id="UP001162992">
    <property type="component" value="Chromosome 7"/>
</dbReference>
<proteinExistence type="predicted"/>
<evidence type="ECO:0000313" key="1">
    <source>
        <dbReference type="EMBL" id="KAJ7549107.1"/>
    </source>
</evidence>